<evidence type="ECO:0000256" key="3">
    <source>
        <dbReference type="ARBA" id="ARBA00004819"/>
    </source>
</evidence>
<evidence type="ECO:0000256" key="8">
    <source>
        <dbReference type="ARBA" id="ARBA00023244"/>
    </source>
</evidence>
<dbReference type="InterPro" id="IPR015422">
    <property type="entry name" value="PyrdxlP-dep_Trfase_small"/>
</dbReference>
<dbReference type="GO" id="GO:0030170">
    <property type="term" value="F:pyridoxal phosphate binding"/>
    <property type="evidence" value="ECO:0007669"/>
    <property type="project" value="InterPro"/>
</dbReference>
<gene>
    <name evidence="10" type="ORF">E6H00_13955</name>
</gene>
<dbReference type="Gene3D" id="3.90.1150.10">
    <property type="entry name" value="Aspartate Aminotransferase, domain 1"/>
    <property type="match status" value="1"/>
</dbReference>
<evidence type="ECO:0000256" key="9">
    <source>
        <dbReference type="RuleBase" id="RU003560"/>
    </source>
</evidence>
<dbReference type="EC" id="5.4.3.8" evidence="5"/>
<evidence type="ECO:0000256" key="4">
    <source>
        <dbReference type="ARBA" id="ARBA00008981"/>
    </source>
</evidence>
<evidence type="ECO:0000256" key="5">
    <source>
        <dbReference type="ARBA" id="ARBA00012143"/>
    </source>
</evidence>
<comment type="cofactor">
    <cofactor evidence="2">
        <name>pyridoxal 5'-phosphate</name>
        <dbReference type="ChEBI" id="CHEBI:597326"/>
    </cofactor>
</comment>
<comment type="similarity">
    <text evidence="4">Belongs to the class-III pyridoxal-phosphate-dependent aminotransferase family. HemL subfamily.</text>
</comment>
<keyword evidence="6 9" id="KW-0663">Pyridoxal phosphate</keyword>
<evidence type="ECO:0000256" key="7">
    <source>
        <dbReference type="ARBA" id="ARBA00023235"/>
    </source>
</evidence>
<keyword evidence="8" id="KW-0627">Porphyrin biosynthesis</keyword>
<evidence type="ECO:0000256" key="6">
    <source>
        <dbReference type="ARBA" id="ARBA00022898"/>
    </source>
</evidence>
<accession>A0A537JX41</accession>
<dbReference type="GO" id="GO:0006779">
    <property type="term" value="P:porphyrin-containing compound biosynthetic process"/>
    <property type="evidence" value="ECO:0007669"/>
    <property type="project" value="UniProtKB-KW"/>
</dbReference>
<organism evidence="10 11">
    <name type="scientific">Candidatus Segetimicrobium genomatis</name>
    <dbReference type="NCBI Taxonomy" id="2569760"/>
    <lineage>
        <taxon>Bacteria</taxon>
        <taxon>Bacillati</taxon>
        <taxon>Candidatus Sysuimicrobiota</taxon>
        <taxon>Candidatus Sysuimicrobiia</taxon>
        <taxon>Candidatus Sysuimicrobiales</taxon>
        <taxon>Candidatus Segetimicrobiaceae</taxon>
        <taxon>Candidatus Segetimicrobium</taxon>
    </lineage>
</organism>
<evidence type="ECO:0000313" key="10">
    <source>
        <dbReference type="EMBL" id="TMI88060.1"/>
    </source>
</evidence>
<name>A0A537JX41_9BACT</name>
<dbReference type="FunFam" id="3.40.640.10:FF:000021">
    <property type="entry name" value="Glutamate-1-semialdehyde 2,1-aminomutase"/>
    <property type="match status" value="1"/>
</dbReference>
<dbReference type="InterPro" id="IPR005814">
    <property type="entry name" value="Aminotrans_3"/>
</dbReference>
<dbReference type="CDD" id="cd00610">
    <property type="entry name" value="OAT_like"/>
    <property type="match status" value="1"/>
</dbReference>
<dbReference type="Proteomes" id="UP000318509">
    <property type="component" value="Unassembled WGS sequence"/>
</dbReference>
<dbReference type="SUPFAM" id="SSF53383">
    <property type="entry name" value="PLP-dependent transferases"/>
    <property type="match status" value="1"/>
</dbReference>
<comment type="caution">
    <text evidence="10">The sequence shown here is derived from an EMBL/GenBank/DDBJ whole genome shotgun (WGS) entry which is preliminary data.</text>
</comment>
<dbReference type="GO" id="GO:0042286">
    <property type="term" value="F:glutamate-1-semialdehyde 2,1-aminomutase activity"/>
    <property type="evidence" value="ECO:0007669"/>
    <property type="project" value="UniProtKB-EC"/>
</dbReference>
<dbReference type="GO" id="GO:0008483">
    <property type="term" value="F:transaminase activity"/>
    <property type="evidence" value="ECO:0007669"/>
    <property type="project" value="UniProtKB-KW"/>
</dbReference>
<dbReference type="PANTHER" id="PTHR43713:SF3">
    <property type="entry name" value="GLUTAMATE-1-SEMIALDEHYDE 2,1-AMINOMUTASE 1, CHLOROPLASTIC-RELATED"/>
    <property type="match status" value="1"/>
</dbReference>
<comment type="catalytic activity">
    <reaction evidence="1">
        <text>(S)-4-amino-5-oxopentanoate = 5-aminolevulinate</text>
        <dbReference type="Rhea" id="RHEA:14265"/>
        <dbReference type="ChEBI" id="CHEBI:57501"/>
        <dbReference type="ChEBI" id="CHEBI:356416"/>
        <dbReference type="EC" id="5.4.3.8"/>
    </reaction>
</comment>
<keyword evidence="7" id="KW-0413">Isomerase</keyword>
<keyword evidence="10" id="KW-0808">Transferase</keyword>
<dbReference type="InterPro" id="IPR015421">
    <property type="entry name" value="PyrdxlP-dep_Trfase_major"/>
</dbReference>
<reference evidence="10 11" key="1">
    <citation type="journal article" date="2019" name="Nat. Microbiol.">
        <title>Mediterranean grassland soil C-N compound turnover is dependent on rainfall and depth, and is mediated by genomically divergent microorganisms.</title>
        <authorList>
            <person name="Diamond S."/>
            <person name="Andeer P.F."/>
            <person name="Li Z."/>
            <person name="Crits-Christoph A."/>
            <person name="Burstein D."/>
            <person name="Anantharaman K."/>
            <person name="Lane K.R."/>
            <person name="Thomas B.C."/>
            <person name="Pan C."/>
            <person name="Northen T.R."/>
            <person name="Banfield J.F."/>
        </authorList>
    </citation>
    <scope>NUCLEOTIDE SEQUENCE [LARGE SCALE GENOMIC DNA]</scope>
    <source>
        <strain evidence="10">NP_3</strain>
    </source>
</reference>
<protein>
    <recommendedName>
        <fullName evidence="5">glutamate-1-semialdehyde 2,1-aminomutase</fullName>
        <ecNumber evidence="5">5.4.3.8</ecNumber>
    </recommendedName>
</protein>
<sequence length="469" mass="50029">MMRSCTRRMLLSPRELPRDTISGGAPVAKVYGKTVIEEYLSRNRRSKELHERARSVLPGGITRTSVYFDPFPPYVARGLGSRITDIDGNERIDFSNNYTSLILGHCPPSVVAAVQGQVGRGSAFAAPTPHEVGLAERIIGRVPSVQRIRFASSGTEAVMFALRLARARTGRRKVAKAEGGFHGTSEYAAVSVSPDPAEAGDARSPAALPAASGVTDGVVGDVVVFPFNDGEATEAIIRRHREDLAAVIIEPVLGSSGMIPARRDYLERLRDLTARHGILLILDEIITLRLAAGGAQSLYGIAPDLTVMGKIIGGGYPVAAFGGRAEIMALLDPAGGRPPIPQSGTFNGNPIGMVAGAATLDALTPADYERLNTMGDDLRQRLRALFARKGVAAQVTGMGSLLNLHFTDVEVTDFRTMRTGDAGRLRRVFFGLLNEGIFVAPRGMACLSTPMGEEEIAAFVRAVERALDG</sequence>
<dbReference type="AlphaFoldDB" id="A0A537JX41"/>
<evidence type="ECO:0000256" key="1">
    <source>
        <dbReference type="ARBA" id="ARBA00001579"/>
    </source>
</evidence>
<dbReference type="Gene3D" id="3.40.640.10">
    <property type="entry name" value="Type I PLP-dependent aspartate aminotransferase-like (Major domain)"/>
    <property type="match status" value="1"/>
</dbReference>
<proteinExistence type="inferred from homology"/>
<dbReference type="InterPro" id="IPR015424">
    <property type="entry name" value="PyrdxlP-dep_Trfase"/>
</dbReference>
<dbReference type="EMBL" id="VBAK01000146">
    <property type="protein sequence ID" value="TMI88060.1"/>
    <property type="molecule type" value="Genomic_DNA"/>
</dbReference>
<comment type="pathway">
    <text evidence="3">Porphyrin-containing compound metabolism; protoporphyrin-IX biosynthesis; 5-aminolevulinate from L-glutamyl-tRNA(Glu): step 2/2.</text>
</comment>
<evidence type="ECO:0000256" key="2">
    <source>
        <dbReference type="ARBA" id="ARBA00001933"/>
    </source>
</evidence>
<dbReference type="PANTHER" id="PTHR43713">
    <property type="entry name" value="GLUTAMATE-1-SEMIALDEHYDE 2,1-AMINOMUTASE"/>
    <property type="match status" value="1"/>
</dbReference>
<keyword evidence="10" id="KW-0032">Aminotransferase</keyword>
<dbReference type="Pfam" id="PF00202">
    <property type="entry name" value="Aminotran_3"/>
    <property type="match status" value="1"/>
</dbReference>
<evidence type="ECO:0000313" key="11">
    <source>
        <dbReference type="Proteomes" id="UP000318509"/>
    </source>
</evidence>